<keyword evidence="1" id="KW-1133">Transmembrane helix</keyword>
<protein>
    <recommendedName>
        <fullName evidence="3">DUF6534 domain-containing protein</fullName>
    </recommendedName>
</protein>
<keyword evidence="2" id="KW-0732">Signal</keyword>
<dbReference type="PANTHER" id="PTHR40465:SF1">
    <property type="entry name" value="DUF6534 DOMAIN-CONTAINING PROTEIN"/>
    <property type="match status" value="1"/>
</dbReference>
<organism evidence="4 5">
    <name type="scientific">Dioszegia hungarica</name>
    <dbReference type="NCBI Taxonomy" id="4972"/>
    <lineage>
        <taxon>Eukaryota</taxon>
        <taxon>Fungi</taxon>
        <taxon>Dikarya</taxon>
        <taxon>Basidiomycota</taxon>
        <taxon>Agaricomycotina</taxon>
        <taxon>Tremellomycetes</taxon>
        <taxon>Tremellales</taxon>
        <taxon>Bulleribasidiaceae</taxon>
        <taxon>Dioszegia</taxon>
    </lineage>
</organism>
<feature type="signal peptide" evidence="2">
    <location>
        <begin position="1"/>
        <end position="26"/>
    </location>
</feature>
<feature type="transmembrane region" description="Helical" evidence="1">
    <location>
        <begin position="42"/>
        <end position="66"/>
    </location>
</feature>
<dbReference type="InterPro" id="IPR045339">
    <property type="entry name" value="DUF6534"/>
</dbReference>
<evidence type="ECO:0000259" key="3">
    <source>
        <dbReference type="Pfam" id="PF20152"/>
    </source>
</evidence>
<keyword evidence="1" id="KW-0812">Transmembrane</keyword>
<evidence type="ECO:0000256" key="2">
    <source>
        <dbReference type="SAM" id="SignalP"/>
    </source>
</evidence>
<gene>
    <name evidence="4" type="ORF">MKK02DRAFT_40495</name>
</gene>
<name>A0AA38H1X3_9TREE</name>
<accession>A0AA38H1X3</accession>
<dbReference type="AlphaFoldDB" id="A0AA38H1X3"/>
<evidence type="ECO:0000313" key="5">
    <source>
        <dbReference type="Proteomes" id="UP001164286"/>
    </source>
</evidence>
<evidence type="ECO:0000256" key="1">
    <source>
        <dbReference type="SAM" id="Phobius"/>
    </source>
</evidence>
<reference evidence="4" key="1">
    <citation type="journal article" date="2022" name="G3 (Bethesda)">
        <title>High quality genome of the basidiomycete yeast Dioszegia hungarica PDD-24b-2 isolated from cloud water.</title>
        <authorList>
            <person name="Jarrige D."/>
            <person name="Haridas S."/>
            <person name="Bleykasten-Grosshans C."/>
            <person name="Joly M."/>
            <person name="Nadalig T."/>
            <person name="Sancelme M."/>
            <person name="Vuilleumier S."/>
            <person name="Grigoriev I.V."/>
            <person name="Amato P."/>
            <person name="Bringel F."/>
        </authorList>
    </citation>
    <scope>NUCLEOTIDE SEQUENCE</scope>
    <source>
        <strain evidence="4">PDD-24b-2</strain>
    </source>
</reference>
<feature type="chain" id="PRO_5041397593" description="DUF6534 domain-containing protein" evidence="2">
    <location>
        <begin position="27"/>
        <end position="234"/>
    </location>
</feature>
<dbReference type="PANTHER" id="PTHR40465">
    <property type="entry name" value="CHROMOSOME 1, WHOLE GENOME SHOTGUN SEQUENCE"/>
    <property type="match status" value="1"/>
</dbReference>
<evidence type="ECO:0000313" key="4">
    <source>
        <dbReference type="EMBL" id="KAI9632197.1"/>
    </source>
</evidence>
<sequence length="234" mass="25519">MSGSNEFLGMILVTLGLSSMATGVAAKAIAPTYHGSNTFNCVVYIWMASHLAGDLITTSVIALFLYRSKTGWSQTDAILTRLLLLTAETQLPPTLISIALLITYVLDPNSTWAVLYLFTTKVFGVCLLAVLNTKYTRRRELETASSNGGNNTYALKSRPKKSSVQVMVQTETYLETDDANSGLGSEIRRKRGHGNELDVEFDGGDSADCEGFKKLADIEEGSLYPLPSVRFERG</sequence>
<dbReference type="EMBL" id="JAKWFO010000014">
    <property type="protein sequence ID" value="KAI9632197.1"/>
    <property type="molecule type" value="Genomic_DNA"/>
</dbReference>
<dbReference type="Pfam" id="PF20152">
    <property type="entry name" value="DUF6534"/>
    <property type="match status" value="1"/>
</dbReference>
<proteinExistence type="predicted"/>
<feature type="transmembrane region" description="Helical" evidence="1">
    <location>
        <begin position="112"/>
        <end position="131"/>
    </location>
</feature>
<dbReference type="RefSeq" id="XP_052941974.1">
    <property type="nucleotide sequence ID" value="XM_053091124.1"/>
</dbReference>
<dbReference type="Proteomes" id="UP001164286">
    <property type="component" value="Unassembled WGS sequence"/>
</dbReference>
<keyword evidence="1" id="KW-0472">Membrane</keyword>
<comment type="caution">
    <text evidence="4">The sequence shown here is derived from an EMBL/GenBank/DDBJ whole genome shotgun (WGS) entry which is preliminary data.</text>
</comment>
<keyword evidence="5" id="KW-1185">Reference proteome</keyword>
<feature type="transmembrane region" description="Helical" evidence="1">
    <location>
        <begin position="78"/>
        <end position="106"/>
    </location>
</feature>
<feature type="domain" description="DUF6534" evidence="3">
    <location>
        <begin position="52"/>
        <end position="134"/>
    </location>
</feature>
<dbReference type="GeneID" id="77730329"/>